<proteinExistence type="predicted"/>
<gene>
    <name evidence="2" type="ORF">IscW_ISCW002940</name>
</gene>
<evidence type="ECO:0000256" key="1">
    <source>
        <dbReference type="ARBA" id="ARBA00023033"/>
    </source>
</evidence>
<evidence type="ECO:0000313" key="4">
    <source>
        <dbReference type="Proteomes" id="UP000001555"/>
    </source>
</evidence>
<accession>B7P9Q7</accession>
<dbReference type="SUPFAM" id="SSF48264">
    <property type="entry name" value="Cytochrome P450"/>
    <property type="match status" value="1"/>
</dbReference>
<dbReference type="EMBL" id="DS666312">
    <property type="protein sequence ID" value="EEC03329.1"/>
    <property type="molecule type" value="Genomic_DNA"/>
</dbReference>
<dbReference type="HOGENOM" id="CLU_2266655_0_0_1"/>
<dbReference type="InterPro" id="IPR036396">
    <property type="entry name" value="Cyt_P450_sf"/>
</dbReference>
<dbReference type="PaxDb" id="6945-B7P9Q7"/>
<reference evidence="2 4" key="1">
    <citation type="submission" date="2008-03" db="EMBL/GenBank/DDBJ databases">
        <title>Annotation of Ixodes scapularis.</title>
        <authorList>
            <consortium name="Ixodes scapularis Genome Project Consortium"/>
            <person name="Caler E."/>
            <person name="Hannick L.I."/>
            <person name="Bidwell S."/>
            <person name="Joardar V."/>
            <person name="Thiagarajan M."/>
            <person name="Amedeo P."/>
            <person name="Galinsky K.J."/>
            <person name="Schobel S."/>
            <person name="Inman J."/>
            <person name="Hostetler J."/>
            <person name="Miller J."/>
            <person name="Hammond M."/>
            <person name="Megy K."/>
            <person name="Lawson D."/>
            <person name="Kodira C."/>
            <person name="Sutton G."/>
            <person name="Meyer J."/>
            <person name="Hill C.A."/>
            <person name="Birren B."/>
            <person name="Nene V."/>
            <person name="Collins F."/>
            <person name="Alarcon-Chaidez F."/>
            <person name="Wikel S."/>
            <person name="Strausberg R."/>
        </authorList>
    </citation>
    <scope>NUCLEOTIDE SEQUENCE [LARGE SCALE GENOMIC DNA]</scope>
    <source>
        <strain evidence="4">Wikel</strain>
        <strain evidence="2">Wikel colony</strain>
    </source>
</reference>
<reference evidence="3" key="2">
    <citation type="submission" date="2020-05" db="UniProtKB">
        <authorList>
            <consortium name="EnsemblMetazoa"/>
        </authorList>
    </citation>
    <scope>IDENTIFICATION</scope>
    <source>
        <strain evidence="3">wikel</strain>
    </source>
</reference>
<dbReference type="GO" id="GO:0004497">
    <property type="term" value="F:monooxygenase activity"/>
    <property type="evidence" value="ECO:0007669"/>
    <property type="project" value="UniProtKB-KW"/>
</dbReference>
<evidence type="ECO:0000313" key="2">
    <source>
        <dbReference type="EMBL" id="EEC03329.1"/>
    </source>
</evidence>
<dbReference type="GO" id="GO:0005506">
    <property type="term" value="F:iron ion binding"/>
    <property type="evidence" value="ECO:0007669"/>
    <property type="project" value="InterPro"/>
</dbReference>
<dbReference type="InParanoid" id="B7P9Q7"/>
<dbReference type="EnsemblMetazoa" id="ISCW002940-RA">
    <property type="protein sequence ID" value="ISCW002940-PA"/>
    <property type="gene ID" value="ISCW002940"/>
</dbReference>
<evidence type="ECO:0000313" key="3">
    <source>
        <dbReference type="EnsemblMetazoa" id="ISCW002940-PA"/>
    </source>
</evidence>
<organism>
    <name type="scientific">Ixodes scapularis</name>
    <name type="common">Black-legged tick</name>
    <name type="synonym">Deer tick</name>
    <dbReference type="NCBI Taxonomy" id="6945"/>
    <lineage>
        <taxon>Eukaryota</taxon>
        <taxon>Metazoa</taxon>
        <taxon>Ecdysozoa</taxon>
        <taxon>Arthropoda</taxon>
        <taxon>Chelicerata</taxon>
        <taxon>Arachnida</taxon>
        <taxon>Acari</taxon>
        <taxon>Parasitiformes</taxon>
        <taxon>Ixodida</taxon>
        <taxon>Ixodoidea</taxon>
        <taxon>Ixodidae</taxon>
        <taxon>Ixodinae</taxon>
        <taxon>Ixodes</taxon>
    </lineage>
</organism>
<keyword evidence="4" id="KW-1185">Reference proteome</keyword>
<keyword evidence="1" id="KW-0503">Monooxygenase</keyword>
<dbReference type="VEuPathDB" id="VectorBase:ISCW002940"/>
<dbReference type="AlphaFoldDB" id="B7P9Q7"/>
<name>B7P9Q7_IXOSC</name>
<keyword evidence="1" id="KW-0560">Oxidoreductase</keyword>
<sequence length="103" mass="11454">MRVADVDGRGRMIPKIIATSDEFCKRLLLEGEKKGAVELSGMFESFAMDTTAALVYSLDLNTHENLDHPLVKCCKGFFGNLGGWKMILLYGKIIFLDIVSPEI</sequence>
<dbReference type="GO" id="GO:0016705">
    <property type="term" value="F:oxidoreductase activity, acting on paired donors, with incorporation or reduction of molecular oxygen"/>
    <property type="evidence" value="ECO:0007669"/>
    <property type="project" value="InterPro"/>
</dbReference>
<dbReference type="EMBL" id="ABJB010144280">
    <property type="status" value="NOT_ANNOTATED_CDS"/>
    <property type="molecule type" value="Genomic_DNA"/>
</dbReference>
<dbReference type="EMBL" id="ABJB010576090">
    <property type="status" value="NOT_ANNOTATED_CDS"/>
    <property type="molecule type" value="Genomic_DNA"/>
</dbReference>
<dbReference type="Gene3D" id="1.10.630.10">
    <property type="entry name" value="Cytochrome P450"/>
    <property type="match status" value="1"/>
</dbReference>
<dbReference type="Proteomes" id="UP000001555">
    <property type="component" value="Unassembled WGS sequence"/>
</dbReference>
<dbReference type="EMBL" id="ABJB010754819">
    <property type="status" value="NOT_ANNOTATED_CDS"/>
    <property type="molecule type" value="Genomic_DNA"/>
</dbReference>
<protein>
    <submittedName>
        <fullName evidence="2 3">Uncharacterized protein</fullName>
    </submittedName>
</protein>
<dbReference type="GO" id="GO:0020037">
    <property type="term" value="F:heme binding"/>
    <property type="evidence" value="ECO:0007669"/>
    <property type="project" value="InterPro"/>
</dbReference>
<dbReference type="VEuPathDB" id="VectorBase:ISCI002940"/>